<accession>K2FF23</accession>
<dbReference type="AlphaFoldDB" id="K2FF23"/>
<gene>
    <name evidence="1" type="ORF">ACD_2C00091G0002</name>
</gene>
<protein>
    <submittedName>
        <fullName evidence="1">Uncharacterized protein</fullName>
    </submittedName>
</protein>
<name>K2FF23_9BACT</name>
<proteinExistence type="predicted"/>
<reference evidence="1" key="1">
    <citation type="journal article" date="2012" name="Science">
        <title>Fermentation, hydrogen, and sulfur metabolism in multiple uncultivated bacterial phyla.</title>
        <authorList>
            <person name="Wrighton K.C."/>
            <person name="Thomas B.C."/>
            <person name="Sharon I."/>
            <person name="Miller C.S."/>
            <person name="Castelle C.J."/>
            <person name="VerBerkmoes N.C."/>
            <person name="Wilkins M.J."/>
            <person name="Hettich R.L."/>
            <person name="Lipton M.S."/>
            <person name="Williams K.H."/>
            <person name="Long P.E."/>
            <person name="Banfield J.F."/>
        </authorList>
    </citation>
    <scope>NUCLEOTIDE SEQUENCE [LARGE SCALE GENOMIC DNA]</scope>
</reference>
<sequence>MPDKNIEIKKCLCWAEFSITEKDMEFLDKISPILGWVKYWIPSPTLCPDCRNQRRLAWRNRRNMYRRTCDASGKNIISMFSPDKPYKVYHVKEFEGGKWDPKDYSRDFDFTRSFFEQYDELLREVPLPHLAVIESTLENADYVNGANAVKNAYLSNNIVGVEDVYYSEDIYGSKWIIDSLSLRDSEECYECVNSIWIYKSSHLYECENCSECTFSRFCKGCSNCIGCLNLINKKYHIFNKEYSKEEFEELSSRLSKEDIESWFAELAKNSPYKFAKIISSENAVWDNIVNSRNVENSYDIYDSENIKNSTFIVWNSKNCQDITFWGQEIELCYEWSAIWINSTKVLFSAETYDNIKDVFYCYFCYPNCSNLFGCVSMRNSSYCILNKQYSKEEYENMVPKIIEHMKSTWEWWEFFPTWVSPFWYNETVGMEYYPIDRDDKIFKWSIFENPKPDVTKIIPASKLPKNISDIPDDILNWAIECEVTGKPFRIIKKELDFYRKNGYRIPTKHPDERHKARVWLRNPRRLYDRECDKCLCKISTTYSPEKKEKIYCEKCYEEAVT</sequence>
<evidence type="ECO:0000313" key="1">
    <source>
        <dbReference type="EMBL" id="EKE29816.1"/>
    </source>
</evidence>
<organism evidence="1">
    <name type="scientific">uncultured bacterium</name>
    <name type="common">gcode 4</name>
    <dbReference type="NCBI Taxonomy" id="1234023"/>
    <lineage>
        <taxon>Bacteria</taxon>
        <taxon>environmental samples</taxon>
    </lineage>
</organism>
<comment type="caution">
    <text evidence="1">The sequence shown here is derived from an EMBL/GenBank/DDBJ whole genome shotgun (WGS) entry which is preliminary data.</text>
</comment>
<dbReference type="EMBL" id="AMFJ01000091">
    <property type="protein sequence ID" value="EKE29816.1"/>
    <property type="molecule type" value="Genomic_DNA"/>
</dbReference>